<dbReference type="InterPro" id="IPR024960">
    <property type="entry name" value="PEMT/MFAP"/>
</dbReference>
<keyword evidence="14" id="KW-1208">Phospholipid metabolism</keyword>
<keyword evidence="4" id="KW-0444">Lipid biosynthesis</keyword>
<evidence type="ECO:0000256" key="6">
    <source>
        <dbReference type="ARBA" id="ARBA00022679"/>
    </source>
</evidence>
<evidence type="ECO:0000256" key="2">
    <source>
        <dbReference type="ARBA" id="ARBA00004969"/>
    </source>
</evidence>
<dbReference type="UniPathway" id="UPA00753"/>
<dbReference type="GO" id="GO:0032259">
    <property type="term" value="P:methylation"/>
    <property type="evidence" value="ECO:0007669"/>
    <property type="project" value="UniProtKB-KW"/>
</dbReference>
<accession>A0A7S0ZLY2</accession>
<dbReference type="InterPro" id="IPR007318">
    <property type="entry name" value="Phopholipid_MeTrfase"/>
</dbReference>
<name>A0A7S0ZLY2_9RHOD</name>
<comment type="pathway">
    <text evidence="3">Lipid metabolism.</text>
</comment>
<gene>
    <name evidence="17" type="ORF">TOLI1172_LOCUS9800</name>
</gene>
<feature type="transmembrane region" description="Helical" evidence="16">
    <location>
        <begin position="21"/>
        <end position="42"/>
    </location>
</feature>
<dbReference type="Gene3D" id="1.20.120.1630">
    <property type="match status" value="1"/>
</dbReference>
<dbReference type="GO" id="GO:0005789">
    <property type="term" value="C:endoplasmic reticulum membrane"/>
    <property type="evidence" value="ECO:0007669"/>
    <property type="project" value="UniProtKB-SubCell"/>
</dbReference>
<feature type="transmembrane region" description="Helical" evidence="16">
    <location>
        <begin position="107"/>
        <end position="132"/>
    </location>
</feature>
<evidence type="ECO:0000313" key="17">
    <source>
        <dbReference type="EMBL" id="CAD8825401.1"/>
    </source>
</evidence>
<evidence type="ECO:0000256" key="16">
    <source>
        <dbReference type="SAM" id="Phobius"/>
    </source>
</evidence>
<dbReference type="PANTHER" id="PTHR15458">
    <property type="entry name" value="PHOSPHATIDYLETHANOLAMINE N-METHYLTRANSFERASE"/>
    <property type="match status" value="1"/>
</dbReference>
<feature type="transmembrane region" description="Helical" evidence="16">
    <location>
        <begin position="76"/>
        <end position="95"/>
    </location>
</feature>
<feature type="transmembrane region" description="Helical" evidence="16">
    <location>
        <begin position="152"/>
        <end position="169"/>
    </location>
</feature>
<evidence type="ECO:0000256" key="5">
    <source>
        <dbReference type="ARBA" id="ARBA00022603"/>
    </source>
</evidence>
<dbReference type="GO" id="GO:0006656">
    <property type="term" value="P:phosphatidylcholine biosynthetic process"/>
    <property type="evidence" value="ECO:0007669"/>
    <property type="project" value="UniProtKB-UniPathway"/>
</dbReference>
<reference evidence="17" key="1">
    <citation type="submission" date="2021-01" db="EMBL/GenBank/DDBJ databases">
        <authorList>
            <person name="Corre E."/>
            <person name="Pelletier E."/>
            <person name="Niang G."/>
            <person name="Scheremetjew M."/>
            <person name="Finn R."/>
            <person name="Kale V."/>
            <person name="Holt S."/>
            <person name="Cochrane G."/>
            <person name="Meng A."/>
            <person name="Brown T."/>
            <person name="Cohen L."/>
        </authorList>
    </citation>
    <scope>NUCLEOTIDE SEQUENCE</scope>
    <source>
        <strain evidence="17">CCMP3278</strain>
    </source>
</reference>
<evidence type="ECO:0000256" key="13">
    <source>
        <dbReference type="ARBA" id="ARBA00023209"/>
    </source>
</evidence>
<evidence type="ECO:0000256" key="8">
    <source>
        <dbReference type="ARBA" id="ARBA00022692"/>
    </source>
</evidence>
<sequence length="202" mass="22439">MIMSAMSKSISIGYISQPIEAYALTIALFLCAALPHIFYYVVWTNPKRYQSLIQKAFAHKVHPVDAFASTASAFKLIQLIALITWTILVLGYPIPLPQIEFMIAGSALLVIGQVLNVSIYTAIGKAGVYYGVRLGKSVPWCSGFPFNVVSHPQYVGSVLTVWAVLLPLWSSARGNPLQSVITWLIPFWTCLYVFSAFVEEWM</sequence>
<evidence type="ECO:0000256" key="7">
    <source>
        <dbReference type="ARBA" id="ARBA00022691"/>
    </source>
</evidence>
<dbReference type="GO" id="GO:0000773">
    <property type="term" value="F:phosphatidyl-N-methylethanolamine N-methyltransferase activity"/>
    <property type="evidence" value="ECO:0007669"/>
    <property type="project" value="UniProtKB-EC"/>
</dbReference>
<proteinExistence type="predicted"/>
<dbReference type="EC" id="2.1.1.71" evidence="15"/>
<evidence type="ECO:0000256" key="4">
    <source>
        <dbReference type="ARBA" id="ARBA00022516"/>
    </source>
</evidence>
<evidence type="ECO:0000256" key="10">
    <source>
        <dbReference type="ARBA" id="ARBA00022989"/>
    </source>
</evidence>
<keyword evidence="6" id="KW-0808">Transferase</keyword>
<comment type="pathway">
    <text evidence="2">Phospholipid metabolism; phosphatidylcholine biosynthesis.</text>
</comment>
<keyword evidence="13" id="KW-0594">Phospholipid biosynthesis</keyword>
<dbReference type="EMBL" id="HBFP01013561">
    <property type="protein sequence ID" value="CAD8825401.1"/>
    <property type="molecule type" value="Transcribed_RNA"/>
</dbReference>
<organism evidence="17">
    <name type="scientific">Timspurckia oligopyrenoides</name>
    <dbReference type="NCBI Taxonomy" id="708627"/>
    <lineage>
        <taxon>Eukaryota</taxon>
        <taxon>Rhodophyta</taxon>
        <taxon>Bangiophyceae</taxon>
        <taxon>Porphyridiales</taxon>
        <taxon>Porphyridiaceae</taxon>
        <taxon>Timspurckia</taxon>
    </lineage>
</organism>
<evidence type="ECO:0000256" key="12">
    <source>
        <dbReference type="ARBA" id="ARBA00023136"/>
    </source>
</evidence>
<evidence type="ECO:0000256" key="3">
    <source>
        <dbReference type="ARBA" id="ARBA00005189"/>
    </source>
</evidence>
<evidence type="ECO:0000256" key="14">
    <source>
        <dbReference type="ARBA" id="ARBA00023264"/>
    </source>
</evidence>
<protein>
    <recommendedName>
        <fullName evidence="15">phosphatidyl-N-methylethanolamine N-methyltransferase</fullName>
        <ecNumber evidence="15">2.1.1.71</ecNumber>
    </recommendedName>
</protein>
<keyword evidence="9" id="KW-0256">Endoplasmic reticulum</keyword>
<keyword evidence="12 16" id="KW-0472">Membrane</keyword>
<evidence type="ECO:0000256" key="11">
    <source>
        <dbReference type="ARBA" id="ARBA00023098"/>
    </source>
</evidence>
<evidence type="ECO:0000256" key="9">
    <source>
        <dbReference type="ARBA" id="ARBA00022824"/>
    </source>
</evidence>
<keyword evidence="11" id="KW-0443">Lipid metabolism</keyword>
<dbReference type="PROSITE" id="PS50244">
    <property type="entry name" value="S5A_REDUCTASE"/>
    <property type="match status" value="1"/>
</dbReference>
<evidence type="ECO:0000256" key="15">
    <source>
        <dbReference type="ARBA" id="ARBA00034137"/>
    </source>
</evidence>
<comment type="subcellular location">
    <subcellularLocation>
        <location evidence="1">Endoplasmic reticulum membrane</location>
        <topology evidence="1">Multi-pass membrane protein</topology>
    </subcellularLocation>
</comment>
<keyword evidence="7" id="KW-0949">S-adenosyl-L-methionine</keyword>
<keyword evidence="8 16" id="KW-0812">Transmembrane</keyword>
<dbReference type="AlphaFoldDB" id="A0A7S0ZLY2"/>
<dbReference type="Pfam" id="PF04191">
    <property type="entry name" value="PEMT"/>
    <property type="match status" value="1"/>
</dbReference>
<dbReference type="PANTHER" id="PTHR15458:SF5">
    <property type="entry name" value="PHOSPHATIDYLETHANOLAMINE N-METHYLTRANSFERASE"/>
    <property type="match status" value="1"/>
</dbReference>
<keyword evidence="10 16" id="KW-1133">Transmembrane helix</keyword>
<evidence type="ECO:0000256" key="1">
    <source>
        <dbReference type="ARBA" id="ARBA00004477"/>
    </source>
</evidence>
<keyword evidence="5" id="KW-0489">Methyltransferase</keyword>
<feature type="transmembrane region" description="Helical" evidence="16">
    <location>
        <begin position="181"/>
        <end position="198"/>
    </location>
</feature>